<dbReference type="InterPro" id="IPR015886">
    <property type="entry name" value="H2TH_FPG"/>
</dbReference>
<dbReference type="GO" id="GO:0034039">
    <property type="term" value="F:8-oxo-7,8-dihydroguanine DNA N-glycosylase activity"/>
    <property type="evidence" value="ECO:0007669"/>
    <property type="project" value="TreeGrafter"/>
</dbReference>
<evidence type="ECO:0000256" key="10">
    <source>
        <dbReference type="ARBA" id="ARBA00023125"/>
    </source>
</evidence>
<dbReference type="PROSITE" id="PS51068">
    <property type="entry name" value="FPG_CAT"/>
    <property type="match status" value="1"/>
</dbReference>
<keyword evidence="13" id="KW-0511">Multifunctional enzyme</keyword>
<dbReference type="PROSITE" id="PS01242">
    <property type="entry name" value="ZF_FPG_1"/>
    <property type="match status" value="1"/>
</dbReference>
<sequence length="271" mass="30674">MPELPEVETTCCGIKPHILGRTVDSVIVREHRLRWPVPLGLPKILVGLRVQRIYRRAKYLLAETCEGTLIMHLGMSGSLRVLKSRKVPGKHDHVDIVFSDEIILRFTDPRRFGAILWTANNISEHPLLKRLGPEPLGSEFTGRYLYQVAKKRRVAVKNLIMDSHMVAGIGNIYANEALFYSGIRPDRLCQHISAVRYERLAASLKVVLKRAIIQGGTTLKDFVGSHGKPGYFQQELAVYGRKGKPCVQCHQLIKENRLGNRSTCFCSHCQR</sequence>
<keyword evidence="14 18" id="KW-0326">Glycosidase</keyword>
<dbReference type="GO" id="GO:0006284">
    <property type="term" value="P:base-excision repair"/>
    <property type="evidence" value="ECO:0007669"/>
    <property type="project" value="InterPro"/>
</dbReference>
<accession>A0A2H9T629</accession>
<dbReference type="SUPFAM" id="SSF57716">
    <property type="entry name" value="Glucocorticoid receptor-like (DNA-binding domain)"/>
    <property type="match status" value="1"/>
</dbReference>
<comment type="caution">
    <text evidence="18">The sequence shown here is derived from an EMBL/GenBank/DDBJ whole genome shotgun (WGS) entry which is preliminary data.</text>
</comment>
<dbReference type="InterPro" id="IPR010979">
    <property type="entry name" value="Ribosomal_uS13-like_H2TH"/>
</dbReference>
<comment type="subunit">
    <text evidence="4">Monomer.</text>
</comment>
<comment type="catalytic activity">
    <reaction evidence="1">
        <text>Hydrolysis of DNA containing ring-opened 7-methylguanine residues, releasing 2,6-diamino-4-hydroxy-5-(N-methyl)formamidopyrimidine.</text>
        <dbReference type="EC" id="3.2.2.23"/>
    </reaction>
</comment>
<dbReference type="CDD" id="cd08966">
    <property type="entry name" value="EcFpg-like_N"/>
    <property type="match status" value="1"/>
</dbReference>
<evidence type="ECO:0000256" key="6">
    <source>
        <dbReference type="ARBA" id="ARBA00022763"/>
    </source>
</evidence>
<feature type="domain" description="FPG-type" evidence="16">
    <location>
        <begin position="237"/>
        <end position="271"/>
    </location>
</feature>
<evidence type="ECO:0000256" key="5">
    <source>
        <dbReference type="ARBA" id="ARBA00022723"/>
    </source>
</evidence>
<dbReference type="HAMAP" id="MF_00103">
    <property type="entry name" value="Fapy_DNA_glycosyl"/>
    <property type="match status" value="1"/>
</dbReference>
<keyword evidence="6" id="KW-0227">DNA damage</keyword>
<proteinExistence type="inferred from homology"/>
<evidence type="ECO:0000256" key="14">
    <source>
        <dbReference type="ARBA" id="ARBA00023295"/>
    </source>
</evidence>
<dbReference type="EMBL" id="NSIT01000145">
    <property type="protein sequence ID" value="PJE78659.1"/>
    <property type="molecule type" value="Genomic_DNA"/>
</dbReference>
<dbReference type="GO" id="GO:0003684">
    <property type="term" value="F:damaged DNA binding"/>
    <property type="evidence" value="ECO:0007669"/>
    <property type="project" value="InterPro"/>
</dbReference>
<dbReference type="PANTHER" id="PTHR22993">
    <property type="entry name" value="FORMAMIDOPYRIMIDINE-DNA GLYCOSYLASE"/>
    <property type="match status" value="1"/>
</dbReference>
<comment type="similarity">
    <text evidence="3">Belongs to the FPG family.</text>
</comment>
<evidence type="ECO:0000256" key="9">
    <source>
        <dbReference type="ARBA" id="ARBA00022833"/>
    </source>
</evidence>
<keyword evidence="8 18" id="KW-0378">Hydrolase</keyword>
<evidence type="ECO:0000256" key="13">
    <source>
        <dbReference type="ARBA" id="ARBA00023268"/>
    </source>
</evidence>
<keyword evidence="9" id="KW-0862">Zinc</keyword>
<keyword evidence="5" id="KW-0479">Metal-binding</keyword>
<dbReference type="SMART" id="SM01232">
    <property type="entry name" value="H2TH"/>
    <property type="match status" value="1"/>
</dbReference>
<evidence type="ECO:0000256" key="2">
    <source>
        <dbReference type="ARBA" id="ARBA00001947"/>
    </source>
</evidence>
<evidence type="ECO:0000256" key="1">
    <source>
        <dbReference type="ARBA" id="ARBA00001668"/>
    </source>
</evidence>
<dbReference type="SMART" id="SM00898">
    <property type="entry name" value="Fapy_DNA_glyco"/>
    <property type="match status" value="1"/>
</dbReference>
<keyword evidence="7" id="KW-0863">Zinc-finger</keyword>
<dbReference type="PANTHER" id="PTHR22993:SF9">
    <property type="entry name" value="FORMAMIDOPYRIMIDINE-DNA GLYCOSYLASE"/>
    <property type="match status" value="1"/>
</dbReference>
<dbReference type="InterPro" id="IPR000214">
    <property type="entry name" value="Znf_DNA_glyclase/AP_lyase"/>
</dbReference>
<name>A0A2H9T629_9ZZZZ</name>
<gene>
    <name evidence="18" type="primary">mutM</name>
    <name evidence="18" type="ORF">CI610_02396</name>
</gene>
<dbReference type="Pfam" id="PF06831">
    <property type="entry name" value="H2TH"/>
    <property type="match status" value="1"/>
</dbReference>
<evidence type="ECO:0000256" key="12">
    <source>
        <dbReference type="ARBA" id="ARBA00023239"/>
    </source>
</evidence>
<dbReference type="InterPro" id="IPR012319">
    <property type="entry name" value="FPG_cat"/>
</dbReference>
<dbReference type="GO" id="GO:0008270">
    <property type="term" value="F:zinc ion binding"/>
    <property type="evidence" value="ECO:0007669"/>
    <property type="project" value="UniProtKB-KW"/>
</dbReference>
<comment type="catalytic activity">
    <reaction evidence="15">
        <text>2'-deoxyribonucleotide-(2'-deoxyribose 5'-phosphate)-2'-deoxyribonucleotide-DNA = a 3'-end 2'-deoxyribonucleotide-(2,3-dehydro-2,3-deoxyribose 5'-phosphate)-DNA + a 5'-end 5'-phospho-2'-deoxyribonucleoside-DNA + H(+)</text>
        <dbReference type="Rhea" id="RHEA:66592"/>
        <dbReference type="Rhea" id="RHEA-COMP:13180"/>
        <dbReference type="Rhea" id="RHEA-COMP:16897"/>
        <dbReference type="Rhea" id="RHEA-COMP:17067"/>
        <dbReference type="ChEBI" id="CHEBI:15378"/>
        <dbReference type="ChEBI" id="CHEBI:136412"/>
        <dbReference type="ChEBI" id="CHEBI:157695"/>
        <dbReference type="ChEBI" id="CHEBI:167181"/>
        <dbReference type="EC" id="4.2.99.18"/>
    </reaction>
</comment>
<organism evidence="18">
    <name type="scientific">invertebrate metagenome</name>
    <dbReference type="NCBI Taxonomy" id="1711999"/>
    <lineage>
        <taxon>unclassified sequences</taxon>
        <taxon>metagenomes</taxon>
        <taxon>organismal metagenomes</taxon>
    </lineage>
</organism>
<dbReference type="SUPFAM" id="SSF46946">
    <property type="entry name" value="S13-like H2TH domain"/>
    <property type="match status" value="1"/>
</dbReference>
<dbReference type="FunFam" id="1.10.8.50:FF:000003">
    <property type="entry name" value="Formamidopyrimidine-DNA glycosylase"/>
    <property type="match status" value="1"/>
</dbReference>
<evidence type="ECO:0000256" key="15">
    <source>
        <dbReference type="ARBA" id="ARBA00044632"/>
    </source>
</evidence>
<keyword evidence="11" id="KW-0234">DNA repair</keyword>
<dbReference type="PROSITE" id="PS51066">
    <property type="entry name" value="ZF_FPG_2"/>
    <property type="match status" value="1"/>
</dbReference>
<evidence type="ECO:0000313" key="18">
    <source>
        <dbReference type="EMBL" id="PJE78659.1"/>
    </source>
</evidence>
<evidence type="ECO:0000256" key="8">
    <source>
        <dbReference type="ARBA" id="ARBA00022801"/>
    </source>
</evidence>
<reference evidence="18" key="1">
    <citation type="journal article" date="2017" name="Appl. Environ. Microbiol.">
        <title>Molecular characterization of an Endozoicomonas-like organism causing infection in king scallop Pecten maximus L.</title>
        <authorList>
            <person name="Cano I."/>
            <person name="van Aerle R."/>
            <person name="Ross S."/>
            <person name="Verner-Jeffreys D.W."/>
            <person name="Paley R.K."/>
            <person name="Rimmer G."/>
            <person name="Ryder D."/>
            <person name="Hooper P."/>
            <person name="Stone D."/>
            <person name="Feist S.W."/>
        </authorList>
    </citation>
    <scope>NUCLEOTIDE SEQUENCE</scope>
</reference>
<keyword evidence="12" id="KW-0456">Lyase</keyword>
<evidence type="ECO:0000259" key="16">
    <source>
        <dbReference type="PROSITE" id="PS51066"/>
    </source>
</evidence>
<dbReference type="InterPro" id="IPR020629">
    <property type="entry name" value="FPG_Glyclase"/>
</dbReference>
<dbReference type="EC" id="3.2.2.23" evidence="18"/>
<protein>
    <submittedName>
        <fullName evidence="18">Formamidopyrimidine-DNA glycosylase</fullName>
        <ecNumber evidence="18">3.2.2.23</ecNumber>
    </submittedName>
</protein>
<feature type="domain" description="Formamidopyrimidine-DNA glycosylase catalytic" evidence="17">
    <location>
        <begin position="2"/>
        <end position="113"/>
    </location>
</feature>
<dbReference type="NCBIfam" id="TIGR00577">
    <property type="entry name" value="fpg"/>
    <property type="match status" value="1"/>
</dbReference>
<dbReference type="Pfam" id="PF01149">
    <property type="entry name" value="Fapy_DNA_glyco"/>
    <property type="match status" value="1"/>
</dbReference>
<evidence type="ECO:0000256" key="11">
    <source>
        <dbReference type="ARBA" id="ARBA00023204"/>
    </source>
</evidence>
<evidence type="ECO:0000256" key="7">
    <source>
        <dbReference type="ARBA" id="ARBA00022771"/>
    </source>
</evidence>
<dbReference type="FunFam" id="3.20.190.10:FF:000001">
    <property type="entry name" value="Formamidopyrimidine-DNA glycosylase"/>
    <property type="match status" value="1"/>
</dbReference>
<dbReference type="SUPFAM" id="SSF81624">
    <property type="entry name" value="N-terminal domain of MutM-like DNA repair proteins"/>
    <property type="match status" value="1"/>
</dbReference>
<dbReference type="AlphaFoldDB" id="A0A2H9T629"/>
<dbReference type="InterPro" id="IPR035937">
    <property type="entry name" value="FPG_N"/>
</dbReference>
<dbReference type="Gene3D" id="1.10.8.50">
    <property type="match status" value="1"/>
</dbReference>
<comment type="cofactor">
    <cofactor evidence="2">
        <name>Zn(2+)</name>
        <dbReference type="ChEBI" id="CHEBI:29105"/>
    </cofactor>
</comment>
<dbReference type="Gene3D" id="3.20.190.10">
    <property type="entry name" value="MutM-like, N-terminal"/>
    <property type="match status" value="1"/>
</dbReference>
<keyword evidence="10" id="KW-0238">DNA-binding</keyword>
<dbReference type="NCBIfam" id="NF002211">
    <property type="entry name" value="PRK01103.1"/>
    <property type="match status" value="1"/>
</dbReference>
<dbReference type="InterPro" id="IPR015887">
    <property type="entry name" value="DNA_glyclase_Znf_dom_DNA_BS"/>
</dbReference>
<evidence type="ECO:0000259" key="17">
    <source>
        <dbReference type="PROSITE" id="PS51068"/>
    </source>
</evidence>
<evidence type="ECO:0000256" key="4">
    <source>
        <dbReference type="ARBA" id="ARBA00011245"/>
    </source>
</evidence>
<dbReference type="GO" id="GO:0140078">
    <property type="term" value="F:class I DNA-(apurinic or apyrimidinic site) endonuclease activity"/>
    <property type="evidence" value="ECO:0007669"/>
    <property type="project" value="UniProtKB-EC"/>
</dbReference>
<evidence type="ECO:0000256" key="3">
    <source>
        <dbReference type="ARBA" id="ARBA00009409"/>
    </source>
</evidence>